<feature type="domain" description="SLH" evidence="2">
    <location>
        <begin position="1697"/>
        <end position="1755"/>
    </location>
</feature>
<dbReference type="InterPro" id="IPR001119">
    <property type="entry name" value="SLH_dom"/>
</dbReference>
<name>A0A6H2GT08_9BACL</name>
<dbReference type="Proteomes" id="UP000502136">
    <property type="component" value="Chromosome"/>
</dbReference>
<feature type="domain" description="SLH" evidence="2">
    <location>
        <begin position="1633"/>
        <end position="1696"/>
    </location>
</feature>
<feature type="compositionally biased region" description="Basic and acidic residues" evidence="1">
    <location>
        <begin position="1"/>
        <end position="10"/>
    </location>
</feature>
<dbReference type="Gene3D" id="3.60.21.10">
    <property type="match status" value="1"/>
</dbReference>
<dbReference type="KEGG" id="palr:HGI30_02040"/>
<dbReference type="SUPFAM" id="SSF56300">
    <property type="entry name" value="Metallo-dependent phosphatases"/>
    <property type="match status" value="1"/>
</dbReference>
<protein>
    <submittedName>
        <fullName evidence="4">Metallophosphoesterase</fullName>
    </submittedName>
</protein>
<feature type="region of interest" description="Disordered" evidence="1">
    <location>
        <begin position="1"/>
        <end position="67"/>
    </location>
</feature>
<evidence type="ECO:0000256" key="1">
    <source>
        <dbReference type="SAM" id="MobiDB-lite"/>
    </source>
</evidence>
<dbReference type="GO" id="GO:0016787">
    <property type="term" value="F:hydrolase activity"/>
    <property type="evidence" value="ECO:0007669"/>
    <property type="project" value="InterPro"/>
</dbReference>
<dbReference type="PANTHER" id="PTHR43143">
    <property type="entry name" value="METALLOPHOSPHOESTERASE, CALCINEURIN SUPERFAMILY"/>
    <property type="match status" value="1"/>
</dbReference>
<evidence type="ECO:0000259" key="3">
    <source>
        <dbReference type="PROSITE" id="PS51841"/>
    </source>
</evidence>
<dbReference type="InterPro" id="IPR051918">
    <property type="entry name" value="STPP_CPPED1"/>
</dbReference>
<dbReference type="PROSITE" id="PS51841">
    <property type="entry name" value="LTD"/>
    <property type="match status" value="2"/>
</dbReference>
<reference evidence="4 5" key="1">
    <citation type="submission" date="2020-04" db="EMBL/GenBank/DDBJ databases">
        <title>Novel Paenibacillus strain UniB2 isolated from commercial digestive syrup.</title>
        <authorList>
            <person name="Thorat V."/>
            <person name="Kirdat K."/>
            <person name="Tiwarekar B."/>
            <person name="Yadav A."/>
        </authorList>
    </citation>
    <scope>NUCLEOTIDE SEQUENCE [LARGE SCALE GENOMIC DNA]</scope>
    <source>
        <strain evidence="4 5">UniB2</strain>
    </source>
</reference>
<dbReference type="InterPro" id="IPR001322">
    <property type="entry name" value="Lamin_tail_dom"/>
</dbReference>
<sequence>MPNEEKRRGLQAEGWMTEQTPASASGTSLGIEEAAGGKAVGSASDVHARRQDGQRQPNEQFSRQDKLPGRLHVQRRLRDMQRRLRNMPWRKWLAGGLAASLIAGVLPVAGPLPEAAAAPAPNGGSLSPVIVTEIVPDHVGTDVYEFFELHNGSAAPQDVTDALYYRYTASSSPDLKFSLPANTVLAPGETKVFWNNTEKKAVASFNDFYRTELAESQVVSLPTQTGGFSAFANDGNRAVVVKSEGQDKAIAAYVKADISSSGTTLGVHYQASRTAEQGKYAVLAVPTPGSVEAGQLLAPPPAVVQGQPVVAHEPAASAKGGQALPIVVQVADGDGQPLPTAAATVYYRTVNQSVYKSVALRSTDGGTAYAGSIPAAAVAEESLLYYIQADNGGAKDTTPTAVVPIDLPELDPDRVPPLLVTEVTPDTANIGGSDGYEFIEIYNNTDRDLDFGDYKLYYRYPDKGPEADVVWASDPEQVTIPARSAIVLWIINGANGSATAAQFNANFGSSLVEGQSLFRVHSAGMANGSPRALVVGTNARVDLAVASYEGADVKTDKGIQYRYPTLGGKDMLNLGPAAARSTPGSVEAWQLPARPVHVAEDAAAPALLDRTGVAEADAAQDLDIRLEAEDESGIKSVQLQYRTDKSDWASFYLTRDYNDTYYHYLVPAADLIGKSYVEYKAVASDGQNRTELPAVRVPVKDGRDKSPLRLNVAEGQFIRGIHALKGTAEQHAPGELQLALDGRTVTEGVYASLEQDAYLAFDASGVDYYFKNAVTIGQEILYTFMDPIPSWRTLLYPIGQERLKAGDNGIWIRAGSKSGPFDDRTEENKDDFQIRNVRLILADGTVVYDPAFADRSKVIDMGDSAGKHVGLEFKFPLLAEQLRSRTYAWDTTTAADGGHEIGLTGPGGLSLARRVVVDNTAPAIAPTVEEGKTYRGAFTIDAAVTDALSGVKAGSVAATLDGKPAKLPYAATSSALGGGEHALVVAAEDNAGNRMERTVRFLVPDENPLAPELVAPLQGADVSGSSAELAVRVVDPTGDELSVGFYQGFKHSAERKESFRAFTGQAAVEPPPVLKPDGERELTAEEYARIASEDGDKLVNDSTDAFPYHRFEIKLDAAVKPQDEVRLAWKGSSLAGRKVTLYAWSASAAKWERLAQNVPADEQSFELSASVEAGDYAVDGVVHALVQDEIAAAPAAASADGQKGGAAAASSERGYDFSFVWMSDTQYYSESWPFIYEGNTKWVLDNRDAMDIKYVIHTGDIVDKSYKPEQWENAQRAMKPFDDAGMPYGVLAGNHDVGHQTGDYTEYGKNYGEDRFKDKPYYGGSYENNRGHYDLISAGGQDFIIVYMGWGIGKEQIQWIDDVLQQHPERKAILAFHEYLLVSGNRAPIADEIYEHVVTKNKNVFAVLSGHYHDAETKIDEIDDDGDGVPDRKVYQMLADYQGAEMGGLGYIRLMQFNLAANRVDIKTYSPYLDDYNYYDTDVHGSKDEFSLELNLAPMVKRVATDSMTASVYTQTPIGSVQKTASGDTARAAWTGLTDGLQEWYAVARDEHSGYARSDIWSFAAKGGATPTPTPSAEPTPTPSAEPTPTPDTGTGPGPIATPTPSPGPTASPSPSTAPSPSPSASPAPTASPAPQFSDVKPGHWAVGAISRAAALGIVTGDADGRFRPDAGVSRAELAAMLGRALGWTDSGNAGRFADAAKIPAYARGYAAQSAATGIIGGYADGTFGPQRTLTRAELAAVLARAAGLQAPAGAKPDFADAAQVPAWAKPYVAAVQDAGLMNGIGGGQFAPAQPVTRAQAAAALIGLIDLQANRG</sequence>
<dbReference type="PROSITE" id="PS51272">
    <property type="entry name" value="SLH"/>
    <property type="match status" value="3"/>
</dbReference>
<dbReference type="PANTHER" id="PTHR43143:SF5">
    <property type="entry name" value="SECRETED PROTEIN"/>
    <property type="match status" value="1"/>
</dbReference>
<dbReference type="RefSeq" id="WP_168906166.1">
    <property type="nucleotide sequence ID" value="NZ_CP051428.1"/>
</dbReference>
<dbReference type="InterPro" id="IPR004843">
    <property type="entry name" value="Calcineurin-like_PHP"/>
</dbReference>
<evidence type="ECO:0000313" key="4">
    <source>
        <dbReference type="EMBL" id="QJC50489.1"/>
    </source>
</evidence>
<feature type="compositionally biased region" description="Pro residues" evidence="1">
    <location>
        <begin position="1600"/>
        <end position="1632"/>
    </location>
</feature>
<keyword evidence="5" id="KW-1185">Reference proteome</keyword>
<feature type="region of interest" description="Disordered" evidence="1">
    <location>
        <begin position="1566"/>
        <end position="1640"/>
    </location>
</feature>
<gene>
    <name evidence="4" type="ORF">HGI30_02040</name>
</gene>
<evidence type="ECO:0000313" key="5">
    <source>
        <dbReference type="Proteomes" id="UP000502136"/>
    </source>
</evidence>
<feature type="compositionally biased region" description="Pro residues" evidence="1">
    <location>
        <begin position="1572"/>
        <end position="1590"/>
    </location>
</feature>
<organism evidence="4 5">
    <name type="scientific">Paenibacillus albicereus</name>
    <dbReference type="NCBI Taxonomy" id="2726185"/>
    <lineage>
        <taxon>Bacteria</taxon>
        <taxon>Bacillati</taxon>
        <taxon>Bacillota</taxon>
        <taxon>Bacilli</taxon>
        <taxon>Bacillales</taxon>
        <taxon>Paenibacillaceae</taxon>
        <taxon>Paenibacillus</taxon>
    </lineage>
</organism>
<dbReference type="Pfam" id="PF00149">
    <property type="entry name" value="Metallophos"/>
    <property type="match status" value="1"/>
</dbReference>
<feature type="compositionally biased region" description="Polar residues" evidence="1">
    <location>
        <begin position="17"/>
        <end position="28"/>
    </location>
</feature>
<feature type="domain" description="SLH" evidence="2">
    <location>
        <begin position="1756"/>
        <end position="1816"/>
    </location>
</feature>
<dbReference type="Pfam" id="PF00395">
    <property type="entry name" value="SLH"/>
    <property type="match status" value="3"/>
</dbReference>
<feature type="domain" description="LTD" evidence="3">
    <location>
        <begin position="113"/>
        <end position="255"/>
    </location>
</feature>
<dbReference type="InterPro" id="IPR029052">
    <property type="entry name" value="Metallo-depent_PP-like"/>
</dbReference>
<proteinExistence type="predicted"/>
<accession>A0A6H2GT08</accession>
<feature type="domain" description="LTD" evidence="3">
    <location>
        <begin position="398"/>
        <end position="552"/>
    </location>
</feature>
<dbReference type="EMBL" id="CP051428">
    <property type="protein sequence ID" value="QJC50489.1"/>
    <property type="molecule type" value="Genomic_DNA"/>
</dbReference>
<evidence type="ECO:0000259" key="2">
    <source>
        <dbReference type="PROSITE" id="PS51272"/>
    </source>
</evidence>